<proteinExistence type="predicted"/>
<accession>A0ABW5BCT3</accession>
<sequence>MAGTTEGSKPDTTFRLSNGKTIILCGYKNPESKPTTYSEFILSVCGQDTIIDFWGAVLTCRLRVNKDTLLVDQLQYLPTGTNFKFQETVWTTEKLHFSGQKIVRELVVNRQIRKYNQDEIQSVLKSYETAKLGLDDSKMELANKLFIATISGDKKARQYFKEFKSKFGTLDGAFSEEYSDLVAMLELWDRKE</sequence>
<name>A0ABW5BCT3_9BACT</name>
<reference evidence="2" key="1">
    <citation type="journal article" date="2019" name="Int. J. Syst. Evol. Microbiol.">
        <title>The Global Catalogue of Microorganisms (GCM) 10K type strain sequencing project: providing services to taxonomists for standard genome sequencing and annotation.</title>
        <authorList>
            <consortium name="The Broad Institute Genomics Platform"/>
            <consortium name="The Broad Institute Genome Sequencing Center for Infectious Disease"/>
            <person name="Wu L."/>
            <person name="Ma J."/>
        </authorList>
    </citation>
    <scope>NUCLEOTIDE SEQUENCE [LARGE SCALE GENOMIC DNA]</scope>
    <source>
        <strain evidence="2">KCTC 19812</strain>
    </source>
</reference>
<dbReference type="Proteomes" id="UP001597414">
    <property type="component" value="Unassembled WGS sequence"/>
</dbReference>
<dbReference type="RefSeq" id="WP_380806929.1">
    <property type="nucleotide sequence ID" value="NZ_JBHUIV010000034.1"/>
</dbReference>
<dbReference type="EMBL" id="JBHUIV010000034">
    <property type="protein sequence ID" value="MFD2203862.1"/>
    <property type="molecule type" value="Genomic_DNA"/>
</dbReference>
<evidence type="ECO:0000313" key="2">
    <source>
        <dbReference type="Proteomes" id="UP001597414"/>
    </source>
</evidence>
<gene>
    <name evidence="1" type="ORF">ACFSKV_19955</name>
</gene>
<comment type="caution">
    <text evidence="1">The sequence shown here is derived from an EMBL/GenBank/DDBJ whole genome shotgun (WGS) entry which is preliminary data.</text>
</comment>
<evidence type="ECO:0000313" key="1">
    <source>
        <dbReference type="EMBL" id="MFD2203862.1"/>
    </source>
</evidence>
<organism evidence="1 2">
    <name type="scientific">Shivajiella indica</name>
    <dbReference type="NCBI Taxonomy" id="872115"/>
    <lineage>
        <taxon>Bacteria</taxon>
        <taxon>Pseudomonadati</taxon>
        <taxon>Bacteroidota</taxon>
        <taxon>Cytophagia</taxon>
        <taxon>Cytophagales</taxon>
        <taxon>Cyclobacteriaceae</taxon>
        <taxon>Shivajiella</taxon>
    </lineage>
</organism>
<protein>
    <submittedName>
        <fullName evidence="1">Uncharacterized protein</fullName>
    </submittedName>
</protein>
<keyword evidence="2" id="KW-1185">Reference proteome</keyword>